<reference evidence="2 3" key="1">
    <citation type="journal article" date="2018" name="Biotechnol. Biofuels">
        <title>Integrative visual omics of the white-rot fungus Polyporus brumalis exposes the biotechnological potential of its oxidative enzymes for delignifying raw plant biomass.</title>
        <authorList>
            <person name="Miyauchi S."/>
            <person name="Rancon A."/>
            <person name="Drula E."/>
            <person name="Hage H."/>
            <person name="Chaduli D."/>
            <person name="Favel A."/>
            <person name="Grisel S."/>
            <person name="Henrissat B."/>
            <person name="Herpoel-Gimbert I."/>
            <person name="Ruiz-Duenas F.J."/>
            <person name="Chevret D."/>
            <person name="Hainaut M."/>
            <person name="Lin J."/>
            <person name="Wang M."/>
            <person name="Pangilinan J."/>
            <person name="Lipzen A."/>
            <person name="Lesage-Meessen L."/>
            <person name="Navarro D."/>
            <person name="Riley R."/>
            <person name="Grigoriev I.V."/>
            <person name="Zhou S."/>
            <person name="Raouche S."/>
            <person name="Rosso M.N."/>
        </authorList>
    </citation>
    <scope>NUCLEOTIDE SEQUENCE [LARGE SCALE GENOMIC DNA]</scope>
    <source>
        <strain evidence="2 3">BRFM 1820</strain>
    </source>
</reference>
<dbReference type="Pfam" id="PF12937">
    <property type="entry name" value="F-box-like"/>
    <property type="match status" value="1"/>
</dbReference>
<feature type="domain" description="F-box" evidence="1">
    <location>
        <begin position="13"/>
        <end position="61"/>
    </location>
</feature>
<dbReference type="InterPro" id="IPR001810">
    <property type="entry name" value="F-box_dom"/>
</dbReference>
<accession>A0A371DX44</accession>
<evidence type="ECO:0000313" key="3">
    <source>
        <dbReference type="Proteomes" id="UP000256964"/>
    </source>
</evidence>
<dbReference type="SUPFAM" id="SSF81383">
    <property type="entry name" value="F-box domain"/>
    <property type="match status" value="1"/>
</dbReference>
<protein>
    <recommendedName>
        <fullName evidence="1">F-box domain-containing protein</fullName>
    </recommendedName>
</protein>
<evidence type="ECO:0000313" key="2">
    <source>
        <dbReference type="EMBL" id="RDX57120.1"/>
    </source>
</evidence>
<dbReference type="SMART" id="SM00256">
    <property type="entry name" value="FBOX"/>
    <property type="match status" value="1"/>
</dbReference>
<dbReference type="Proteomes" id="UP000256964">
    <property type="component" value="Unassembled WGS sequence"/>
</dbReference>
<proteinExistence type="predicted"/>
<dbReference type="AlphaFoldDB" id="A0A371DX44"/>
<keyword evidence="3" id="KW-1185">Reference proteome</keyword>
<sequence>MSSPGAAQLFANHQGWGALANELRVHILKELDATDLLSCSKVARAFKTLVDKTPSLRYRLLLYAAGMRDGPPAGGSSVSKRLTLLEEYENTWKTGNIPIRQQPSRGHHKHGGLIVTLDCDESQLDVLRPASFFSGVPERAWHADLSNLLEQGGPDLDPGFGRAYAVDLAQDLLVLMVLPEVDPELEESAFPECHVLSLSGDGETHPLAARRDVYNGSNLGFSSPQADVEIVGDLIGCTVLGMDLCMSVYNWKTGLMIWCDSEWDEEMGEMEYHTRCHILDPTHILKVSKYELIVHRVAEEGKLIDGEIVCNLEMPALADGFEASYCASHIQRPPEPEMSDCSPHFKCDPSLTVLVVEYDISRKSSLQRDNTKLIAVIPISTILARAHASLPTPKISWEDWGALGARLVLMPSRTSYSEHINVFGSRVTISVPRPSQQGMADVVVLDVREGVVHAEGSRSATECEGISILVLDRFTKEVTPVFKNPVEAKMPYRMVRIPQCDVSKSRSGVVSLLSDGLCA</sequence>
<dbReference type="OrthoDB" id="2757285at2759"/>
<dbReference type="EMBL" id="KZ857379">
    <property type="protein sequence ID" value="RDX57120.1"/>
    <property type="molecule type" value="Genomic_DNA"/>
</dbReference>
<gene>
    <name evidence="2" type="ORF">OH76DRAFT_16298</name>
</gene>
<organism evidence="2 3">
    <name type="scientific">Lentinus brumalis</name>
    <dbReference type="NCBI Taxonomy" id="2498619"/>
    <lineage>
        <taxon>Eukaryota</taxon>
        <taxon>Fungi</taxon>
        <taxon>Dikarya</taxon>
        <taxon>Basidiomycota</taxon>
        <taxon>Agaricomycotina</taxon>
        <taxon>Agaricomycetes</taxon>
        <taxon>Polyporales</taxon>
        <taxon>Polyporaceae</taxon>
        <taxon>Lentinus</taxon>
    </lineage>
</organism>
<dbReference type="PROSITE" id="PS50181">
    <property type="entry name" value="FBOX"/>
    <property type="match status" value="1"/>
</dbReference>
<name>A0A371DX44_9APHY</name>
<dbReference type="InterPro" id="IPR036047">
    <property type="entry name" value="F-box-like_dom_sf"/>
</dbReference>
<evidence type="ECO:0000259" key="1">
    <source>
        <dbReference type="PROSITE" id="PS50181"/>
    </source>
</evidence>